<evidence type="ECO:0000313" key="3">
    <source>
        <dbReference type="WBParaSite" id="MhA1_Contig213.frz3.gene4"/>
    </source>
</evidence>
<feature type="chain" id="PRO_5009315786" evidence="1">
    <location>
        <begin position="22"/>
        <end position="172"/>
    </location>
</feature>
<dbReference type="AlphaFoldDB" id="A0A1I8BG68"/>
<organism evidence="2 3">
    <name type="scientific">Meloidogyne hapla</name>
    <name type="common">Root-knot nematode worm</name>
    <dbReference type="NCBI Taxonomy" id="6305"/>
    <lineage>
        <taxon>Eukaryota</taxon>
        <taxon>Metazoa</taxon>
        <taxon>Ecdysozoa</taxon>
        <taxon>Nematoda</taxon>
        <taxon>Chromadorea</taxon>
        <taxon>Rhabditida</taxon>
        <taxon>Tylenchina</taxon>
        <taxon>Tylenchomorpha</taxon>
        <taxon>Tylenchoidea</taxon>
        <taxon>Meloidogynidae</taxon>
        <taxon>Meloidogyninae</taxon>
        <taxon>Meloidogyne</taxon>
    </lineage>
</organism>
<sequence length="172" mass="19490">MFLSMFTRLLLLLPQISLTDAEILFQIAEKQSPAAMAPENFTSKLRGTYLERKLAQMKANSSDIPTLKTRNTIHRKCTFVDDKRRKQLIQLVHSDSEQQWLARIPRRSMPQEMFGGDCGITSSIGMRLSNGSPICTSPKVQCSKSKKVTTIDDEGRVISGEFIDDVLIIDYY</sequence>
<name>A0A1I8BG68_MELHA</name>
<keyword evidence="2" id="KW-1185">Reference proteome</keyword>
<keyword evidence="1" id="KW-0732">Signal</keyword>
<proteinExistence type="predicted"/>
<evidence type="ECO:0000313" key="2">
    <source>
        <dbReference type="Proteomes" id="UP000095281"/>
    </source>
</evidence>
<protein>
    <submittedName>
        <fullName evidence="3">Uncharacterized protein</fullName>
    </submittedName>
</protein>
<dbReference type="WBParaSite" id="MhA1_Contig213.frz3.gene4">
    <property type="protein sequence ID" value="MhA1_Contig213.frz3.gene4"/>
    <property type="gene ID" value="MhA1_Contig213.frz3.gene4"/>
</dbReference>
<accession>A0A1I8BG68</accession>
<reference evidence="3" key="1">
    <citation type="submission" date="2016-11" db="UniProtKB">
        <authorList>
            <consortium name="WormBaseParasite"/>
        </authorList>
    </citation>
    <scope>IDENTIFICATION</scope>
</reference>
<dbReference type="Proteomes" id="UP000095281">
    <property type="component" value="Unplaced"/>
</dbReference>
<evidence type="ECO:0000256" key="1">
    <source>
        <dbReference type="SAM" id="SignalP"/>
    </source>
</evidence>
<feature type="signal peptide" evidence="1">
    <location>
        <begin position="1"/>
        <end position="21"/>
    </location>
</feature>